<evidence type="ECO:0000256" key="3">
    <source>
        <dbReference type="PROSITE-ProRule" id="PRU00335"/>
    </source>
</evidence>
<dbReference type="OrthoDB" id="881297at2"/>
<evidence type="ECO:0000256" key="1">
    <source>
        <dbReference type="ARBA" id="ARBA00022491"/>
    </source>
</evidence>
<dbReference type="InterPro" id="IPR050624">
    <property type="entry name" value="HTH-type_Tx_Regulator"/>
</dbReference>
<protein>
    <submittedName>
        <fullName evidence="5">TetR/AcrR family transcriptional regulator</fullName>
    </submittedName>
</protein>
<gene>
    <name evidence="5" type="ORF">DLJ74_02175</name>
</gene>
<keyword evidence="1" id="KW-0678">Repressor</keyword>
<keyword evidence="2 3" id="KW-0238">DNA-binding</keyword>
<dbReference type="PANTHER" id="PTHR43479:SF11">
    <property type="entry name" value="ACREF_ENVCD OPERON REPRESSOR-RELATED"/>
    <property type="match status" value="1"/>
</dbReference>
<dbReference type="InterPro" id="IPR001647">
    <property type="entry name" value="HTH_TetR"/>
</dbReference>
<dbReference type="RefSeq" id="WP_109983169.1">
    <property type="nucleotide sequence ID" value="NZ_QGTD01000004.1"/>
</dbReference>
<dbReference type="Gene3D" id="1.10.357.10">
    <property type="entry name" value="Tetracycline Repressor, domain 2"/>
    <property type="match status" value="1"/>
</dbReference>
<sequence>MRKSSNSDQLIEKLKPVIRKTPYSQLTTDTIAKYMDVSKATLYKHFTSRDEIIEKVVVYYMDYIAEEEEGNNSNEYEYIEKFQKIFDHSLKGVIFVTDIFLEDLHDNYHYLYERWQTAIQKRYTKLSSFFESGIEKGIFNNINPILFMIQDDSVLRKMFEPSFSVRYNVTLKQAILDYYQMKKFQLIAPEWLGIADDDLIIKEVEFVLKKL</sequence>
<dbReference type="PROSITE" id="PS50977">
    <property type="entry name" value="HTH_TETR_2"/>
    <property type="match status" value="1"/>
</dbReference>
<evidence type="ECO:0000256" key="2">
    <source>
        <dbReference type="ARBA" id="ARBA00023125"/>
    </source>
</evidence>
<organism evidence="5 6">
    <name type="scientific">Gracilibacillus dipsosauri</name>
    <dbReference type="NCBI Taxonomy" id="178340"/>
    <lineage>
        <taxon>Bacteria</taxon>
        <taxon>Bacillati</taxon>
        <taxon>Bacillota</taxon>
        <taxon>Bacilli</taxon>
        <taxon>Bacillales</taxon>
        <taxon>Bacillaceae</taxon>
        <taxon>Gracilibacillus</taxon>
    </lineage>
</organism>
<proteinExistence type="predicted"/>
<keyword evidence="6" id="KW-1185">Reference proteome</keyword>
<feature type="DNA-binding region" description="H-T-H motif" evidence="3">
    <location>
        <begin position="27"/>
        <end position="46"/>
    </location>
</feature>
<reference evidence="5 6" key="1">
    <citation type="submission" date="2018-05" db="EMBL/GenBank/DDBJ databases">
        <title>Genomic analysis of Gracilibacillus dipsosauri DD1 reveals novel features of a salt-tolerant amylase.</title>
        <authorList>
            <person name="Deutch C.E."/>
            <person name="Yang S."/>
        </authorList>
    </citation>
    <scope>NUCLEOTIDE SEQUENCE [LARGE SCALE GENOMIC DNA]</scope>
    <source>
        <strain evidence="5 6">DD1</strain>
    </source>
</reference>
<dbReference type="Pfam" id="PF00440">
    <property type="entry name" value="TetR_N"/>
    <property type="match status" value="1"/>
</dbReference>
<feature type="domain" description="HTH tetR-type" evidence="4">
    <location>
        <begin position="4"/>
        <end position="64"/>
    </location>
</feature>
<name>A0A317L4D3_9BACI</name>
<dbReference type="GO" id="GO:0003677">
    <property type="term" value="F:DNA binding"/>
    <property type="evidence" value="ECO:0007669"/>
    <property type="project" value="UniProtKB-UniRule"/>
</dbReference>
<dbReference type="PANTHER" id="PTHR43479">
    <property type="entry name" value="ACREF/ENVCD OPERON REPRESSOR-RELATED"/>
    <property type="match status" value="1"/>
</dbReference>
<dbReference type="Proteomes" id="UP000245624">
    <property type="component" value="Unassembled WGS sequence"/>
</dbReference>
<dbReference type="InterPro" id="IPR009057">
    <property type="entry name" value="Homeodomain-like_sf"/>
</dbReference>
<dbReference type="AlphaFoldDB" id="A0A317L4D3"/>
<dbReference type="SUPFAM" id="SSF46689">
    <property type="entry name" value="Homeodomain-like"/>
    <property type="match status" value="1"/>
</dbReference>
<evidence type="ECO:0000259" key="4">
    <source>
        <dbReference type="PROSITE" id="PS50977"/>
    </source>
</evidence>
<accession>A0A317L4D3</accession>
<dbReference type="EMBL" id="QGTD01000004">
    <property type="protein sequence ID" value="PWU69758.1"/>
    <property type="molecule type" value="Genomic_DNA"/>
</dbReference>
<evidence type="ECO:0000313" key="5">
    <source>
        <dbReference type="EMBL" id="PWU69758.1"/>
    </source>
</evidence>
<evidence type="ECO:0000313" key="6">
    <source>
        <dbReference type="Proteomes" id="UP000245624"/>
    </source>
</evidence>
<comment type="caution">
    <text evidence="5">The sequence shown here is derived from an EMBL/GenBank/DDBJ whole genome shotgun (WGS) entry which is preliminary data.</text>
</comment>